<organism evidence="1 3">
    <name type="scientific">Budvicia aquatica</name>
    <dbReference type="NCBI Taxonomy" id="82979"/>
    <lineage>
        <taxon>Bacteria</taxon>
        <taxon>Pseudomonadati</taxon>
        <taxon>Pseudomonadota</taxon>
        <taxon>Gammaproteobacteria</taxon>
        <taxon>Enterobacterales</taxon>
        <taxon>Budviciaceae</taxon>
        <taxon>Budvicia</taxon>
    </lineage>
</organism>
<reference evidence="2 4" key="3">
    <citation type="submission" date="2019-03" db="EMBL/GenBank/DDBJ databases">
        <authorList>
            <consortium name="Pathogen Informatics"/>
        </authorList>
    </citation>
    <scope>NUCLEOTIDE SEQUENCE [LARGE SCALE GENOMIC DNA]</scope>
    <source>
        <strain evidence="2 4">NCTC12282</strain>
    </source>
</reference>
<reference evidence="3" key="1">
    <citation type="submission" date="2017-09" db="EMBL/GenBank/DDBJ databases">
        <title>FDA dAtabase for Regulatory Grade micrObial Sequences (FDA-ARGOS): Supporting development and validation of Infectious Disease Dx tests.</title>
        <authorList>
            <person name="Minogue T."/>
            <person name="Wolcott M."/>
            <person name="Wasieloski L."/>
            <person name="Aguilar W."/>
            <person name="Moore D."/>
            <person name="Tallon L."/>
            <person name="Sadzewicz L."/>
            <person name="Ott S."/>
            <person name="Zhao X."/>
            <person name="Nagaraj S."/>
            <person name="Vavikolanu K."/>
            <person name="Aluvathingal J."/>
            <person name="Nadendla S."/>
            <person name="Sichtig H."/>
        </authorList>
    </citation>
    <scope>NUCLEOTIDE SEQUENCE [LARGE SCALE GENOMIC DNA]</scope>
    <source>
        <strain evidence="3">FDAARGOS_387</strain>
    </source>
</reference>
<dbReference type="EMBL" id="PDDX01000001">
    <property type="protein sequence ID" value="PHI29880.1"/>
    <property type="molecule type" value="Genomic_DNA"/>
</dbReference>
<evidence type="ECO:0000313" key="4">
    <source>
        <dbReference type="Proteomes" id="UP000373449"/>
    </source>
</evidence>
<dbReference type="AlphaFoldDB" id="A0A2C6C0K1"/>
<dbReference type="RefSeq" id="WP_029096517.1">
    <property type="nucleotide sequence ID" value="NZ_CAADJA010000002.1"/>
</dbReference>
<evidence type="ECO:0000313" key="2">
    <source>
        <dbReference type="EMBL" id="VFS48564.1"/>
    </source>
</evidence>
<dbReference type="Proteomes" id="UP000373449">
    <property type="component" value="Unassembled WGS sequence"/>
</dbReference>
<dbReference type="Proteomes" id="UP000224974">
    <property type="component" value="Unassembled WGS sequence"/>
</dbReference>
<keyword evidence="3" id="KW-1185">Reference proteome</keyword>
<sequence length="138" mass="15975">MGLQASIDIHFAQEYSPKELIPLLIASGWAIDFEKKVSYLLSSDIDDYDWQDSSIKDFNINQFLNTHKSMDRIGIAMVAKESGGNLLIYPNYLLLSLSINRRYLSEIDRIPDFSWYIKRLANLLNNIKVSKIQCDAYY</sequence>
<evidence type="ECO:0000313" key="1">
    <source>
        <dbReference type="EMBL" id="PHI29880.1"/>
    </source>
</evidence>
<proteinExistence type="predicted"/>
<accession>A0A2C6C0K1</accession>
<name>A0A2C6C0K1_9GAMM</name>
<evidence type="ECO:0000313" key="3">
    <source>
        <dbReference type="Proteomes" id="UP000224974"/>
    </source>
</evidence>
<gene>
    <name evidence="1" type="ORF">CRN84_11295</name>
    <name evidence="2" type="ORF">NCTC12282_03264</name>
</gene>
<dbReference type="EMBL" id="CAADJA010000002">
    <property type="protein sequence ID" value="VFS48564.1"/>
    <property type="molecule type" value="Genomic_DNA"/>
</dbReference>
<protein>
    <submittedName>
        <fullName evidence="1">Uncharacterized protein</fullName>
    </submittedName>
</protein>
<dbReference type="OrthoDB" id="7064798at2"/>
<reference evidence="1" key="2">
    <citation type="submission" date="2017-09" db="EMBL/GenBank/DDBJ databases">
        <title>FDA dAtabase for Regulatory Grade micrObial Sequences (FDA-ARGOS): Supporting development and validation of Infectious Disease Dx tests.</title>
        <authorList>
            <person name="Minogue T."/>
            <person name="Wolcott M."/>
            <person name="Wasieloski L."/>
            <person name="Aguilar W."/>
            <person name="Moore D."/>
            <person name="Tallon L.J."/>
            <person name="Sadzewicz L."/>
            <person name="Ott S."/>
            <person name="Zhao X."/>
            <person name="Nagaraj S."/>
            <person name="Vavikolanu K."/>
            <person name="Aluvathingal J."/>
            <person name="Nadendla S."/>
            <person name="Sichtig H."/>
        </authorList>
    </citation>
    <scope>NUCLEOTIDE SEQUENCE</scope>
    <source>
        <strain evidence="1">FDAARGOS_387</strain>
    </source>
</reference>